<dbReference type="EMBL" id="HBUF01082516">
    <property type="protein sequence ID" value="CAG6633360.1"/>
    <property type="molecule type" value="Transcribed_RNA"/>
</dbReference>
<organism evidence="2">
    <name type="scientific">Cacopsylla melanoneura</name>
    <dbReference type="NCBI Taxonomy" id="428564"/>
    <lineage>
        <taxon>Eukaryota</taxon>
        <taxon>Metazoa</taxon>
        <taxon>Ecdysozoa</taxon>
        <taxon>Arthropoda</taxon>
        <taxon>Hexapoda</taxon>
        <taxon>Insecta</taxon>
        <taxon>Pterygota</taxon>
        <taxon>Neoptera</taxon>
        <taxon>Paraneoptera</taxon>
        <taxon>Hemiptera</taxon>
        <taxon>Sternorrhyncha</taxon>
        <taxon>Psylloidea</taxon>
        <taxon>Psyllidae</taxon>
        <taxon>Psyllinae</taxon>
        <taxon>Cacopsylla</taxon>
    </lineage>
</organism>
<dbReference type="EMBL" id="HBUF01082519">
    <property type="protein sequence ID" value="CAG6633370.1"/>
    <property type="molecule type" value="Transcribed_RNA"/>
</dbReference>
<reference evidence="2" key="1">
    <citation type="submission" date="2021-05" db="EMBL/GenBank/DDBJ databases">
        <authorList>
            <person name="Alioto T."/>
            <person name="Alioto T."/>
            <person name="Gomez Garrido J."/>
        </authorList>
    </citation>
    <scope>NUCLEOTIDE SEQUENCE</scope>
</reference>
<feature type="region of interest" description="Disordered" evidence="1">
    <location>
        <begin position="54"/>
        <end position="79"/>
    </location>
</feature>
<dbReference type="EMBL" id="HBUF01082521">
    <property type="protein sequence ID" value="CAG6633377.1"/>
    <property type="molecule type" value="Transcribed_RNA"/>
</dbReference>
<feature type="compositionally biased region" description="Low complexity" evidence="1">
    <location>
        <begin position="54"/>
        <end position="64"/>
    </location>
</feature>
<name>A0A8D8XP01_9HEMI</name>
<dbReference type="EMBL" id="HBUF01082518">
    <property type="protein sequence ID" value="CAG6633367.1"/>
    <property type="molecule type" value="Transcribed_RNA"/>
</dbReference>
<protein>
    <submittedName>
        <fullName evidence="2">Uncharacterized protein</fullName>
    </submittedName>
</protein>
<dbReference type="EMBL" id="HBUF01340014">
    <property type="protein sequence ID" value="CAG6701672.1"/>
    <property type="molecule type" value="Transcribed_RNA"/>
</dbReference>
<evidence type="ECO:0000313" key="2">
    <source>
        <dbReference type="EMBL" id="CAG6701645.1"/>
    </source>
</evidence>
<proteinExistence type="predicted"/>
<accession>A0A8D8XP01</accession>
<evidence type="ECO:0000256" key="1">
    <source>
        <dbReference type="SAM" id="MobiDB-lite"/>
    </source>
</evidence>
<dbReference type="EMBL" id="HBUF01340012">
    <property type="protein sequence ID" value="CAG6701661.1"/>
    <property type="molecule type" value="Transcribed_RNA"/>
</dbReference>
<dbReference type="EMBL" id="HBUF01082520">
    <property type="protein sequence ID" value="CAG6633373.1"/>
    <property type="molecule type" value="Transcribed_RNA"/>
</dbReference>
<dbReference type="EMBL" id="HBUF01340010">
    <property type="protein sequence ID" value="CAG6701650.1"/>
    <property type="molecule type" value="Transcribed_RNA"/>
</dbReference>
<dbReference type="EMBL" id="HBUF01340013">
    <property type="protein sequence ID" value="CAG6701666.1"/>
    <property type="molecule type" value="Transcribed_RNA"/>
</dbReference>
<dbReference type="EMBL" id="HBUF01340009">
    <property type="protein sequence ID" value="CAG6701645.1"/>
    <property type="molecule type" value="Transcribed_RNA"/>
</dbReference>
<sequence length="110" mass="11929">MTLTLSTKLPASPEIMSMKVNSCTPSTPLLSNAQTQNTSLSLLSLKSTLNSLSRLPPSSKLKMLPPKDKTTSTPTFNKLDNKTSVKMRTALLLNAMTMKTLSATSERMLV</sequence>
<dbReference type="EMBL" id="HBUF01082517">
    <property type="protein sequence ID" value="CAG6633364.1"/>
    <property type="molecule type" value="Transcribed_RNA"/>
</dbReference>
<dbReference type="AlphaFoldDB" id="A0A8D8XP01"/>
<dbReference type="EMBL" id="HBUF01340011">
    <property type="protein sequence ID" value="CAG6701656.1"/>
    <property type="molecule type" value="Transcribed_RNA"/>
</dbReference>